<reference evidence="1 2" key="1">
    <citation type="submission" date="2024-04" db="EMBL/GenBank/DDBJ databases">
        <title>Flavobacterium sp. DGU11 16S ribosomal RNA gene Genome sequencing and assembly.</title>
        <authorList>
            <person name="Park S."/>
        </authorList>
    </citation>
    <scope>NUCLEOTIDE SEQUENCE [LARGE SCALE GENOMIC DNA]</scope>
    <source>
        <strain evidence="1 2">DGU11</strain>
    </source>
</reference>
<gene>
    <name evidence="1" type="ORF">AAEO56_08110</name>
</gene>
<dbReference type="EMBL" id="JBBYHR010000004">
    <property type="protein sequence ID" value="MEL1244219.1"/>
    <property type="molecule type" value="Genomic_DNA"/>
</dbReference>
<dbReference type="Proteomes" id="UP001464555">
    <property type="component" value="Unassembled WGS sequence"/>
</dbReference>
<evidence type="ECO:0008006" key="3">
    <source>
        <dbReference type="Google" id="ProtNLM"/>
    </source>
</evidence>
<organism evidence="1 2">
    <name type="scientific">Flavobacterium arundinis</name>
    <dbReference type="NCBI Taxonomy" id="3139143"/>
    <lineage>
        <taxon>Bacteria</taxon>
        <taxon>Pseudomonadati</taxon>
        <taxon>Bacteroidota</taxon>
        <taxon>Flavobacteriia</taxon>
        <taxon>Flavobacteriales</taxon>
        <taxon>Flavobacteriaceae</taxon>
        <taxon>Flavobacterium</taxon>
    </lineage>
</organism>
<name>A0ABU9HVL8_9FLAO</name>
<evidence type="ECO:0000313" key="2">
    <source>
        <dbReference type="Proteomes" id="UP001464555"/>
    </source>
</evidence>
<comment type="caution">
    <text evidence="1">The sequence shown here is derived from an EMBL/GenBank/DDBJ whole genome shotgun (WGS) entry which is preliminary data.</text>
</comment>
<dbReference type="InterPro" id="IPR034660">
    <property type="entry name" value="DinB/YfiT-like"/>
</dbReference>
<accession>A0ABU9HVL8</accession>
<evidence type="ECO:0000313" key="1">
    <source>
        <dbReference type="EMBL" id="MEL1244219.1"/>
    </source>
</evidence>
<keyword evidence="2" id="KW-1185">Reference proteome</keyword>
<dbReference type="SUPFAM" id="SSF109854">
    <property type="entry name" value="DinB/YfiT-like putative metalloenzymes"/>
    <property type="match status" value="1"/>
</dbReference>
<protein>
    <recommendedName>
        <fullName evidence="3">DinB superfamily protein</fullName>
    </recommendedName>
</protein>
<dbReference type="RefSeq" id="WP_341696538.1">
    <property type="nucleotide sequence ID" value="NZ_JBBYHR010000004.1"/>
</dbReference>
<proteinExistence type="predicted"/>
<dbReference type="Gene3D" id="1.20.120.450">
    <property type="entry name" value="dinb family like domain"/>
    <property type="match status" value="1"/>
</dbReference>
<sequence>MPLTRLQHLITTIPGKLLAIPEEEFSSKPAPQKWSKKEIIGHLIDSATNNHHRFIRAQFEDVPTIMYQQDNWNVASRYNDMEGRHVISFWQMYNQHLIEVVKRIP</sequence>